<dbReference type="EMBL" id="JAULSV010000006">
    <property type="protein sequence ID" value="KAK0641597.1"/>
    <property type="molecule type" value="Genomic_DNA"/>
</dbReference>
<dbReference type="Gene3D" id="2.130.10.10">
    <property type="entry name" value="YVTN repeat-like/Quinoprotein amine dehydrogenase"/>
    <property type="match status" value="1"/>
</dbReference>
<dbReference type="AlphaFoldDB" id="A0AA39XWK9"/>
<evidence type="ECO:0000313" key="3">
    <source>
        <dbReference type="EMBL" id="KAK0641597.1"/>
    </source>
</evidence>
<dbReference type="PANTHER" id="PTHR30344">
    <property type="entry name" value="6-PHOSPHOGLUCONOLACTONASE-RELATED"/>
    <property type="match status" value="1"/>
</dbReference>
<dbReference type="PANTHER" id="PTHR30344:SF1">
    <property type="entry name" value="6-PHOSPHOGLUCONOLACTONASE"/>
    <property type="match status" value="1"/>
</dbReference>
<dbReference type="Pfam" id="PF10282">
    <property type="entry name" value="Lactonase"/>
    <property type="match status" value="1"/>
</dbReference>
<feature type="chain" id="PRO_5041457154" evidence="2">
    <location>
        <begin position="25"/>
        <end position="405"/>
    </location>
</feature>
<name>A0AA39XWK9_9PEZI</name>
<comment type="caution">
    <text evidence="3">The sequence shown here is derived from an EMBL/GenBank/DDBJ whole genome shotgun (WGS) entry which is preliminary data.</text>
</comment>
<dbReference type="InterPro" id="IPR050282">
    <property type="entry name" value="Cycloisomerase_2"/>
</dbReference>
<evidence type="ECO:0000256" key="2">
    <source>
        <dbReference type="SAM" id="SignalP"/>
    </source>
</evidence>
<dbReference type="Proteomes" id="UP001174936">
    <property type="component" value="Unassembled WGS sequence"/>
</dbReference>
<evidence type="ECO:0000256" key="1">
    <source>
        <dbReference type="ARBA" id="ARBA00005564"/>
    </source>
</evidence>
<dbReference type="SUPFAM" id="SSF50974">
    <property type="entry name" value="Nitrous oxide reductase, N-terminal domain"/>
    <property type="match status" value="1"/>
</dbReference>
<dbReference type="InterPro" id="IPR019405">
    <property type="entry name" value="Lactonase_7-beta_prop"/>
</dbReference>
<accession>A0AA39XWK9</accession>
<proteinExistence type="inferred from homology"/>
<feature type="signal peptide" evidence="2">
    <location>
        <begin position="1"/>
        <end position="24"/>
    </location>
</feature>
<keyword evidence="2" id="KW-0732">Signal</keyword>
<protein>
    <submittedName>
        <fullName evidence="3">Lactonase, 7-bladed beta-propeller-domain-containing protein</fullName>
    </submittedName>
</protein>
<evidence type="ECO:0000313" key="4">
    <source>
        <dbReference type="Proteomes" id="UP001174936"/>
    </source>
</evidence>
<reference evidence="3" key="1">
    <citation type="submission" date="2023-06" db="EMBL/GenBank/DDBJ databases">
        <title>Genome-scale phylogeny and comparative genomics of the fungal order Sordariales.</title>
        <authorList>
            <consortium name="Lawrence Berkeley National Laboratory"/>
            <person name="Hensen N."/>
            <person name="Bonometti L."/>
            <person name="Westerberg I."/>
            <person name="Brannstrom I.O."/>
            <person name="Guillou S."/>
            <person name="Cros-Aarteil S."/>
            <person name="Calhoun S."/>
            <person name="Haridas S."/>
            <person name="Kuo A."/>
            <person name="Mondo S."/>
            <person name="Pangilinan J."/>
            <person name="Riley R."/>
            <person name="Labutti K."/>
            <person name="Andreopoulos B."/>
            <person name="Lipzen A."/>
            <person name="Chen C."/>
            <person name="Yanf M."/>
            <person name="Daum C."/>
            <person name="Ng V."/>
            <person name="Clum A."/>
            <person name="Steindorff A."/>
            <person name="Ohm R."/>
            <person name="Martin F."/>
            <person name="Silar P."/>
            <person name="Natvig D."/>
            <person name="Lalanne C."/>
            <person name="Gautier V."/>
            <person name="Ament-Velasquez S.L."/>
            <person name="Kruys A."/>
            <person name="Hutchinson M.I."/>
            <person name="Powell A.J."/>
            <person name="Barry K."/>
            <person name="Miller A.N."/>
            <person name="Grigoriev I.V."/>
            <person name="Debuchy R."/>
            <person name="Gladieux P."/>
            <person name="Thoren M.H."/>
            <person name="Johannesson H."/>
        </authorList>
    </citation>
    <scope>NUCLEOTIDE SEQUENCE</scope>
    <source>
        <strain evidence="3">SMH2532-1</strain>
    </source>
</reference>
<keyword evidence="4" id="KW-1185">Reference proteome</keyword>
<dbReference type="InterPro" id="IPR011045">
    <property type="entry name" value="N2O_reductase_N"/>
</dbReference>
<dbReference type="GO" id="GO:0017057">
    <property type="term" value="F:6-phosphogluconolactonase activity"/>
    <property type="evidence" value="ECO:0007669"/>
    <property type="project" value="TreeGrafter"/>
</dbReference>
<organism evidence="3 4">
    <name type="scientific">Cercophora newfieldiana</name>
    <dbReference type="NCBI Taxonomy" id="92897"/>
    <lineage>
        <taxon>Eukaryota</taxon>
        <taxon>Fungi</taxon>
        <taxon>Dikarya</taxon>
        <taxon>Ascomycota</taxon>
        <taxon>Pezizomycotina</taxon>
        <taxon>Sordariomycetes</taxon>
        <taxon>Sordariomycetidae</taxon>
        <taxon>Sordariales</taxon>
        <taxon>Lasiosphaeriaceae</taxon>
        <taxon>Cercophora</taxon>
    </lineage>
</organism>
<sequence>MRSHGARVATALAALLTLTTTTSASLVHITSYAGTLTTLSLTLGTGSEITTQSTLQSVAATTECGTNPGWLTLVGDILYCLDEGFGKPNGTLASFRVAPNNGQLTLLNKVPTIAGPVSAVVFGAGGRGLAIADYQGSGINTFSIADPTTLTPLQSDVFRLSRPGTNPQRQDAPHPHQAILDPTGAFLIVPDLGADLIRIFALNSTTLAYRAVTALATAPGSGPRHAAFVPGTGGKTFFYVINELDNTLVGYDVIYNVNSTLSFRQLFRTSTHGDASTRPSGTTAAEILVAPGNPPFLILSSRFERTLSAPSFNSSGSIPSDPLITFSVDVTTGMVAHRQTRAAGGVNPRHFSLNKDGTLVGVGLQSDGRAVVIQRDPGSGLLGEIIADVEVEGEVNCFVWDEEER</sequence>
<dbReference type="InterPro" id="IPR015943">
    <property type="entry name" value="WD40/YVTN_repeat-like_dom_sf"/>
</dbReference>
<comment type="similarity">
    <text evidence="1">Belongs to the cycloisomerase 2 family.</text>
</comment>
<gene>
    <name evidence="3" type="ORF">B0T16DRAFT_217866</name>
</gene>